<dbReference type="PANTHER" id="PTHR24058">
    <property type="entry name" value="DUAL SPECIFICITY PROTEIN KINASE"/>
    <property type="match status" value="1"/>
</dbReference>
<gene>
    <name evidence="9" type="ORF">PHYPSEUDO_003078</name>
</gene>
<evidence type="ECO:0000256" key="4">
    <source>
        <dbReference type="ARBA" id="ARBA00022777"/>
    </source>
</evidence>
<dbReference type="InterPro" id="IPR008271">
    <property type="entry name" value="Ser/Thr_kinase_AS"/>
</dbReference>
<dbReference type="Proteomes" id="UP000694044">
    <property type="component" value="Unassembled WGS sequence"/>
</dbReference>
<dbReference type="PANTHER" id="PTHR24058:SF28">
    <property type="entry name" value="SERINE_THREONINE-PROTEIN KINASE MINIBRAIN"/>
    <property type="match status" value="1"/>
</dbReference>
<keyword evidence="5 6" id="KW-0067">ATP-binding</keyword>
<evidence type="ECO:0000256" key="1">
    <source>
        <dbReference type="ARBA" id="ARBA00022527"/>
    </source>
</evidence>
<name>A0A8T1WCQ9_9STRA</name>
<evidence type="ECO:0000259" key="8">
    <source>
        <dbReference type="PROSITE" id="PS50011"/>
    </source>
</evidence>
<feature type="compositionally biased region" description="Basic and acidic residues" evidence="7">
    <location>
        <begin position="513"/>
        <end position="522"/>
    </location>
</feature>
<feature type="region of interest" description="Disordered" evidence="7">
    <location>
        <begin position="497"/>
        <end position="522"/>
    </location>
</feature>
<protein>
    <recommendedName>
        <fullName evidence="8">Protein kinase domain-containing protein</fullName>
    </recommendedName>
</protein>
<keyword evidence="2" id="KW-0808">Transferase</keyword>
<sequence>MRQGRFATEKPRGLLKPREETALFFSLGAQTDTAQQAETPQAMEITDGAVAPRRPLKDTPRHQLTRGLMRTLNVINVVRGAPLSAADSARQERNNYYRKHNPKPTGVLAKKKKKVPANYVFSDAGEETFNNGRYLVRGRKLGAGSFGQVVEAQDLVTKQDVAIKIVQKKQQYTEQAQTEIEILQQLHVPQQHDATNHIVRLTDAFMHKGHQCLVFERLGPNLFDVLRGTSFHGISLKLLRKFTRQILKALEYMRHPNVNVIHCDLKPENILLVSHGHSSLKLIDFGSSCLSRNQIHRYTQSRFYRAPEVLLGMRYTAAIDMWSLGCILVEMHTGKPLFCGYDSADQLHRIINVLGMPPRELIARANPSFRREYFDEIVTTEGNNKWVDYRLKVHKVVPPKGVDVIPETTKTLAEILASAEKYGTLNHSPEQYPAFHDLVMRMLDFNPDTRITPTEAMQHPFLLSMRQMQPDETMEEPVAQGKFKYRRASTMYDVHGRNAETQMPPLNRAKQRRFLDKSPNER</sequence>
<proteinExistence type="predicted"/>
<dbReference type="PROSITE" id="PS50011">
    <property type="entry name" value="PROTEIN_KINASE_DOM"/>
    <property type="match status" value="1"/>
</dbReference>
<keyword evidence="10" id="KW-1185">Reference proteome</keyword>
<dbReference type="GO" id="GO:0004674">
    <property type="term" value="F:protein serine/threonine kinase activity"/>
    <property type="evidence" value="ECO:0007669"/>
    <property type="project" value="UniProtKB-KW"/>
</dbReference>
<feature type="domain" description="Protein kinase" evidence="8">
    <location>
        <begin position="135"/>
        <end position="462"/>
    </location>
</feature>
<dbReference type="PROSITE" id="PS00107">
    <property type="entry name" value="PROTEIN_KINASE_ATP"/>
    <property type="match status" value="1"/>
</dbReference>
<dbReference type="EMBL" id="JAGDFM010000016">
    <property type="protein sequence ID" value="KAG7391872.1"/>
    <property type="molecule type" value="Genomic_DNA"/>
</dbReference>
<accession>A0A8T1WCQ9</accession>
<dbReference type="PROSITE" id="PS00108">
    <property type="entry name" value="PROTEIN_KINASE_ST"/>
    <property type="match status" value="1"/>
</dbReference>
<keyword evidence="1" id="KW-0723">Serine/threonine-protein kinase</keyword>
<evidence type="ECO:0000256" key="5">
    <source>
        <dbReference type="ARBA" id="ARBA00022840"/>
    </source>
</evidence>
<dbReference type="OrthoDB" id="9332038at2759"/>
<dbReference type="Pfam" id="PF00069">
    <property type="entry name" value="Pkinase"/>
    <property type="match status" value="1"/>
</dbReference>
<reference evidence="9" key="1">
    <citation type="submission" date="2021-02" db="EMBL/GenBank/DDBJ databases">
        <authorList>
            <person name="Palmer J.M."/>
        </authorList>
    </citation>
    <scope>NUCLEOTIDE SEQUENCE</scope>
    <source>
        <strain evidence="9">SCRP734</strain>
    </source>
</reference>
<organism evidence="9 10">
    <name type="scientific">Phytophthora pseudosyringae</name>
    <dbReference type="NCBI Taxonomy" id="221518"/>
    <lineage>
        <taxon>Eukaryota</taxon>
        <taxon>Sar</taxon>
        <taxon>Stramenopiles</taxon>
        <taxon>Oomycota</taxon>
        <taxon>Peronosporomycetes</taxon>
        <taxon>Peronosporales</taxon>
        <taxon>Peronosporaceae</taxon>
        <taxon>Phytophthora</taxon>
    </lineage>
</organism>
<dbReference type="InterPro" id="IPR050494">
    <property type="entry name" value="Ser_Thr_dual-spec_kinase"/>
</dbReference>
<dbReference type="SMART" id="SM00220">
    <property type="entry name" value="S_TKc"/>
    <property type="match status" value="1"/>
</dbReference>
<keyword evidence="3 6" id="KW-0547">Nucleotide-binding</keyword>
<evidence type="ECO:0000313" key="10">
    <source>
        <dbReference type="Proteomes" id="UP000694044"/>
    </source>
</evidence>
<keyword evidence="4" id="KW-0418">Kinase</keyword>
<dbReference type="AlphaFoldDB" id="A0A8T1WCQ9"/>
<feature type="binding site" evidence="6">
    <location>
        <position position="164"/>
    </location>
    <ligand>
        <name>ATP</name>
        <dbReference type="ChEBI" id="CHEBI:30616"/>
    </ligand>
</feature>
<evidence type="ECO:0000256" key="2">
    <source>
        <dbReference type="ARBA" id="ARBA00022679"/>
    </source>
</evidence>
<comment type="caution">
    <text evidence="9">The sequence shown here is derived from an EMBL/GenBank/DDBJ whole genome shotgun (WGS) entry which is preliminary data.</text>
</comment>
<dbReference type="InterPro" id="IPR000719">
    <property type="entry name" value="Prot_kinase_dom"/>
</dbReference>
<dbReference type="InterPro" id="IPR017441">
    <property type="entry name" value="Protein_kinase_ATP_BS"/>
</dbReference>
<evidence type="ECO:0000256" key="3">
    <source>
        <dbReference type="ARBA" id="ARBA00022741"/>
    </source>
</evidence>
<evidence type="ECO:0000256" key="6">
    <source>
        <dbReference type="PROSITE-ProRule" id="PRU10141"/>
    </source>
</evidence>
<evidence type="ECO:0000256" key="7">
    <source>
        <dbReference type="SAM" id="MobiDB-lite"/>
    </source>
</evidence>
<evidence type="ECO:0000313" key="9">
    <source>
        <dbReference type="EMBL" id="KAG7391872.1"/>
    </source>
</evidence>
<dbReference type="GO" id="GO:0005524">
    <property type="term" value="F:ATP binding"/>
    <property type="evidence" value="ECO:0007669"/>
    <property type="project" value="UniProtKB-UniRule"/>
</dbReference>